<keyword evidence="1" id="KW-0863">Zinc-finger</keyword>
<sequence length="302" mass="34906">IQQRVRQRVTESRRYRKGHERYISLAHADYMLKQVDEPYLSMWSPACRGPCPTTNNVVEKSFDLSKHHFHNAPAGQRMTTFIDTEVSKIAPARQSHVMAFIMGHDFSTRVRNERTASVKKAKAMDPAQVTKVTQDQYSVVSCEDPGVIYTVTREMRFGKCTCPHFLKLRKEFTTHYVPCKHVCKVSSMFFGQATPRIGIDTVARARVLQRYEPPAVFKRDTYYYDLQMALLNCPEEQKWEIMCNVMADLRTPFPVSKPQAKVMVRKRIGKFIPKANTPAGRREKARRQQAAIARQAEQEDED</sequence>
<feature type="non-terminal residue" evidence="4">
    <location>
        <position position="302"/>
    </location>
</feature>
<evidence type="ECO:0000259" key="3">
    <source>
        <dbReference type="PROSITE" id="PS50966"/>
    </source>
</evidence>
<dbReference type="PROSITE" id="PS50966">
    <property type="entry name" value="ZF_SWIM"/>
    <property type="match status" value="1"/>
</dbReference>
<evidence type="ECO:0000256" key="2">
    <source>
        <dbReference type="SAM" id="MobiDB-lite"/>
    </source>
</evidence>
<name>A0A9K3D819_9EUKA</name>
<organism evidence="4 5">
    <name type="scientific">Kipferlia bialata</name>
    <dbReference type="NCBI Taxonomy" id="797122"/>
    <lineage>
        <taxon>Eukaryota</taxon>
        <taxon>Metamonada</taxon>
        <taxon>Carpediemonas-like organisms</taxon>
        <taxon>Kipferlia</taxon>
    </lineage>
</organism>
<dbReference type="Proteomes" id="UP000265618">
    <property type="component" value="Unassembled WGS sequence"/>
</dbReference>
<gene>
    <name evidence="4" type="ORF">KIPB_012795</name>
</gene>
<comment type="caution">
    <text evidence="4">The sequence shown here is derived from an EMBL/GenBank/DDBJ whole genome shotgun (WGS) entry which is preliminary data.</text>
</comment>
<dbReference type="InterPro" id="IPR007527">
    <property type="entry name" value="Znf_SWIM"/>
</dbReference>
<dbReference type="GO" id="GO:0008270">
    <property type="term" value="F:zinc ion binding"/>
    <property type="evidence" value="ECO:0007669"/>
    <property type="project" value="UniProtKB-KW"/>
</dbReference>
<keyword evidence="5" id="KW-1185">Reference proteome</keyword>
<protein>
    <recommendedName>
        <fullName evidence="3">SWIM-type domain-containing protein</fullName>
    </recommendedName>
</protein>
<evidence type="ECO:0000313" key="5">
    <source>
        <dbReference type="Proteomes" id="UP000265618"/>
    </source>
</evidence>
<feature type="region of interest" description="Disordered" evidence="2">
    <location>
        <begin position="274"/>
        <end position="302"/>
    </location>
</feature>
<feature type="domain" description="SWIM-type" evidence="3">
    <location>
        <begin position="149"/>
        <end position="190"/>
    </location>
</feature>
<dbReference type="AlphaFoldDB" id="A0A9K3D819"/>
<accession>A0A9K3D819</accession>
<evidence type="ECO:0000313" key="4">
    <source>
        <dbReference type="EMBL" id="GIQ90125.1"/>
    </source>
</evidence>
<keyword evidence="1" id="KW-0479">Metal-binding</keyword>
<reference evidence="4 5" key="1">
    <citation type="journal article" date="2018" name="PLoS ONE">
        <title>The draft genome of Kipferlia bialata reveals reductive genome evolution in fornicate parasites.</title>
        <authorList>
            <person name="Tanifuji G."/>
            <person name="Takabayashi S."/>
            <person name="Kume K."/>
            <person name="Takagi M."/>
            <person name="Nakayama T."/>
            <person name="Kamikawa R."/>
            <person name="Inagaki Y."/>
            <person name="Hashimoto T."/>
        </authorList>
    </citation>
    <scope>NUCLEOTIDE SEQUENCE [LARGE SCALE GENOMIC DNA]</scope>
    <source>
        <strain evidence="4">NY0173</strain>
    </source>
</reference>
<keyword evidence="1" id="KW-0862">Zinc</keyword>
<dbReference type="EMBL" id="BDIP01005792">
    <property type="protein sequence ID" value="GIQ90125.1"/>
    <property type="molecule type" value="Genomic_DNA"/>
</dbReference>
<evidence type="ECO:0000256" key="1">
    <source>
        <dbReference type="PROSITE-ProRule" id="PRU00325"/>
    </source>
</evidence>
<proteinExistence type="predicted"/>